<proteinExistence type="predicted"/>
<evidence type="ECO:0000313" key="2">
    <source>
        <dbReference type="EMBL" id="KAJ7690665.1"/>
    </source>
</evidence>
<comment type="caution">
    <text evidence="2">The sequence shown here is derived from an EMBL/GenBank/DDBJ whole genome shotgun (WGS) entry which is preliminary data.</text>
</comment>
<dbReference type="EMBL" id="JARKIE010000063">
    <property type="protein sequence ID" value="KAJ7690665.1"/>
    <property type="molecule type" value="Genomic_DNA"/>
</dbReference>
<feature type="region of interest" description="Disordered" evidence="1">
    <location>
        <begin position="184"/>
        <end position="230"/>
    </location>
</feature>
<protein>
    <submittedName>
        <fullName evidence="2">Uncharacterized protein</fullName>
    </submittedName>
</protein>
<accession>A0AAD7GIH1</accession>
<name>A0AAD7GIH1_MYCRO</name>
<evidence type="ECO:0000256" key="1">
    <source>
        <dbReference type="SAM" id="MobiDB-lite"/>
    </source>
</evidence>
<reference evidence="2" key="1">
    <citation type="submission" date="2023-03" db="EMBL/GenBank/DDBJ databases">
        <title>Massive genome expansion in bonnet fungi (Mycena s.s.) driven by repeated elements and novel gene families across ecological guilds.</title>
        <authorList>
            <consortium name="Lawrence Berkeley National Laboratory"/>
            <person name="Harder C.B."/>
            <person name="Miyauchi S."/>
            <person name="Viragh M."/>
            <person name="Kuo A."/>
            <person name="Thoen E."/>
            <person name="Andreopoulos B."/>
            <person name="Lu D."/>
            <person name="Skrede I."/>
            <person name="Drula E."/>
            <person name="Henrissat B."/>
            <person name="Morin E."/>
            <person name="Kohler A."/>
            <person name="Barry K."/>
            <person name="LaButti K."/>
            <person name="Morin E."/>
            <person name="Salamov A."/>
            <person name="Lipzen A."/>
            <person name="Mereny Z."/>
            <person name="Hegedus B."/>
            <person name="Baldrian P."/>
            <person name="Stursova M."/>
            <person name="Weitz H."/>
            <person name="Taylor A."/>
            <person name="Grigoriev I.V."/>
            <person name="Nagy L.G."/>
            <person name="Martin F."/>
            <person name="Kauserud H."/>
        </authorList>
    </citation>
    <scope>NUCLEOTIDE SEQUENCE</scope>
    <source>
        <strain evidence="2">CBHHK067</strain>
    </source>
</reference>
<organism evidence="2 3">
    <name type="scientific">Mycena rosella</name>
    <name type="common">Pink bonnet</name>
    <name type="synonym">Agaricus rosellus</name>
    <dbReference type="NCBI Taxonomy" id="1033263"/>
    <lineage>
        <taxon>Eukaryota</taxon>
        <taxon>Fungi</taxon>
        <taxon>Dikarya</taxon>
        <taxon>Basidiomycota</taxon>
        <taxon>Agaricomycotina</taxon>
        <taxon>Agaricomycetes</taxon>
        <taxon>Agaricomycetidae</taxon>
        <taxon>Agaricales</taxon>
        <taxon>Marasmiineae</taxon>
        <taxon>Mycenaceae</taxon>
        <taxon>Mycena</taxon>
    </lineage>
</organism>
<gene>
    <name evidence="2" type="ORF">B0H17DRAFT_583543</name>
</gene>
<sequence>MVLSVSGFFLIPLHRLSVAWPGANSTWAFFSSWLFLLATIPFLAECRGLRIPSVSESYTTAACRTPPRSVDRPIRDIVAAKTRRSPGCVQNPCHHALVSSWKRGVLVQKRRSEGFTELDEDKTPPSAWYIAPPPRVYAERWTSLVGSTTEASSPAKGWPNLAISIPADGPLVSRSWKPKRVPVPRLSALPSAGPRTPLWVRPALRTPRQQDASSPGLQASGRSIHKGSPC</sequence>
<evidence type="ECO:0000313" key="3">
    <source>
        <dbReference type="Proteomes" id="UP001221757"/>
    </source>
</evidence>
<keyword evidence="3" id="KW-1185">Reference proteome</keyword>
<dbReference type="Proteomes" id="UP001221757">
    <property type="component" value="Unassembled WGS sequence"/>
</dbReference>
<feature type="compositionally biased region" description="Polar residues" evidence="1">
    <location>
        <begin position="207"/>
        <end position="221"/>
    </location>
</feature>
<dbReference type="AlphaFoldDB" id="A0AAD7GIH1"/>